<dbReference type="Pfam" id="PF10343">
    <property type="entry name" value="Q_salvage"/>
    <property type="match status" value="2"/>
</dbReference>
<evidence type="ECO:0000256" key="4">
    <source>
        <dbReference type="ARBA" id="ARBA00035393"/>
    </source>
</evidence>
<dbReference type="PANTHER" id="PTHR21314">
    <property type="entry name" value="QUEUOSINE 5'-PHOSPHATE N-GLYCOSYLASE_HYDROLASE-RELATED"/>
    <property type="match status" value="1"/>
</dbReference>
<accession>A0A9W8H277</accession>
<keyword evidence="8" id="KW-1185">Reference proteome</keyword>
<comment type="function">
    <text evidence="6">Catalyzes the hydrolysis of queuosine 5'-phosphate, releasing the nucleobase queuine (q). Is required for salvage of queuine from exogenous queuosine (Q) that is imported and then converted to queuosine 5'-phosphate intracellularly.</text>
</comment>
<comment type="catalytic activity">
    <reaction evidence="5 6">
        <text>queuosine 5'-phosphate + H2O = queuine + D-ribose 5-phosphate</text>
        <dbReference type="Rhea" id="RHEA:75387"/>
        <dbReference type="ChEBI" id="CHEBI:15377"/>
        <dbReference type="ChEBI" id="CHEBI:17433"/>
        <dbReference type="ChEBI" id="CHEBI:78346"/>
        <dbReference type="ChEBI" id="CHEBI:194371"/>
    </reaction>
    <physiologicalReaction direction="left-to-right" evidence="5 6">
        <dbReference type="Rhea" id="RHEA:75388"/>
    </physiologicalReaction>
</comment>
<sequence length="360" mass="40648">MPTADRHFSEDASRVLASAQFINTHSQDVFVPQDGVKRAASQILTRMQSVGYSTADWKKHTLTPSVANSQAIEWIFLVDALNFSFWSDQPHCQYSVTLDGKTYQGYWTLCAAVNRALAAGVPVTDAAYYAKASDEELAHVFRGDEGVESMPLLGERIKVLREVGRVLVDKYQGRFTNLLACCEGSAQRLVHLVVSEFACFRDEHQFHGHAVAMYKRAQILVADIWACFEGKGLGRFVDIDSITMFADYRVPQALCHFGALEYSPRLLEFLRESEKVVREVGELNAQQCPPTPGLLPPGHPWEIEIRGNSIWAVECIKRCIEESGTPVNAILLDFYLWDYSKEYSKEMQEIPIHLTRSINY</sequence>
<evidence type="ECO:0000256" key="2">
    <source>
        <dbReference type="ARBA" id="ARBA00035119"/>
    </source>
</evidence>
<evidence type="ECO:0000313" key="8">
    <source>
        <dbReference type="Proteomes" id="UP001140011"/>
    </source>
</evidence>
<evidence type="ECO:0000256" key="5">
    <source>
        <dbReference type="ARBA" id="ARBA00048204"/>
    </source>
</evidence>
<gene>
    <name evidence="7" type="ORF">GGI19_001127</name>
</gene>
<evidence type="ECO:0000256" key="1">
    <source>
        <dbReference type="ARBA" id="ARBA00022801"/>
    </source>
</evidence>
<dbReference type="EMBL" id="JANBUH010000037">
    <property type="protein sequence ID" value="KAJ2756066.1"/>
    <property type="molecule type" value="Genomic_DNA"/>
</dbReference>
<reference evidence="7" key="1">
    <citation type="submission" date="2022-07" db="EMBL/GenBank/DDBJ databases">
        <title>Phylogenomic reconstructions and comparative analyses of Kickxellomycotina fungi.</title>
        <authorList>
            <person name="Reynolds N.K."/>
            <person name="Stajich J.E."/>
            <person name="Barry K."/>
            <person name="Grigoriev I.V."/>
            <person name="Crous P."/>
            <person name="Smith M.E."/>
        </authorList>
    </citation>
    <scope>NUCLEOTIDE SEQUENCE</scope>
    <source>
        <strain evidence="7">BCRC 34297</strain>
    </source>
</reference>
<dbReference type="OrthoDB" id="416777at2759"/>
<dbReference type="PANTHER" id="PTHR21314:SF0">
    <property type="entry name" value="QUEUOSINE 5'-PHOSPHATE N-GLYCOSYLASE_HYDROLASE"/>
    <property type="match status" value="1"/>
</dbReference>
<proteinExistence type="inferred from homology"/>
<comment type="caution">
    <text evidence="7">The sequence shown here is derived from an EMBL/GenBank/DDBJ whole genome shotgun (WGS) entry which is preliminary data.</text>
</comment>
<evidence type="ECO:0000313" key="7">
    <source>
        <dbReference type="EMBL" id="KAJ2756066.1"/>
    </source>
</evidence>
<organism evidence="7 8">
    <name type="scientific">Coemansia pectinata</name>
    <dbReference type="NCBI Taxonomy" id="1052879"/>
    <lineage>
        <taxon>Eukaryota</taxon>
        <taxon>Fungi</taxon>
        <taxon>Fungi incertae sedis</taxon>
        <taxon>Zoopagomycota</taxon>
        <taxon>Kickxellomycotina</taxon>
        <taxon>Kickxellomycetes</taxon>
        <taxon>Kickxellales</taxon>
        <taxon>Kickxellaceae</taxon>
        <taxon>Coemansia</taxon>
    </lineage>
</organism>
<dbReference type="AlphaFoldDB" id="A0A9W8H277"/>
<comment type="similarity">
    <text evidence="2 6">Belongs to the QNG1 protein family.</text>
</comment>
<dbReference type="GO" id="GO:0016787">
    <property type="term" value="F:hydrolase activity"/>
    <property type="evidence" value="ECO:0007669"/>
    <property type="project" value="UniProtKB-KW"/>
</dbReference>
<dbReference type="EC" id="3.2.2.-" evidence="6"/>
<evidence type="ECO:0000256" key="6">
    <source>
        <dbReference type="RuleBase" id="RU365002"/>
    </source>
</evidence>
<evidence type="ECO:0000256" key="3">
    <source>
        <dbReference type="ARBA" id="ARBA00035306"/>
    </source>
</evidence>
<name>A0A9W8H277_9FUNG</name>
<keyword evidence="1 6" id="KW-0378">Hydrolase</keyword>
<dbReference type="Proteomes" id="UP001140011">
    <property type="component" value="Unassembled WGS sequence"/>
</dbReference>
<dbReference type="InterPro" id="IPR019438">
    <property type="entry name" value="Q_salvage"/>
</dbReference>
<protein>
    <recommendedName>
        <fullName evidence="3 6">Queuosine 5'-phosphate N-glycosylase/hydrolase</fullName>
        <ecNumber evidence="6">3.2.2.-</ecNumber>
    </recommendedName>
    <alternativeName>
        <fullName evidence="4 6">Queuosine-nucleotide N-glycosylase/hydrolase</fullName>
    </alternativeName>
</protein>
<dbReference type="GO" id="GO:0006400">
    <property type="term" value="P:tRNA modification"/>
    <property type="evidence" value="ECO:0007669"/>
    <property type="project" value="TreeGrafter"/>
</dbReference>